<evidence type="ECO:0000256" key="1">
    <source>
        <dbReference type="SAM" id="MobiDB-lite"/>
    </source>
</evidence>
<feature type="region of interest" description="Disordered" evidence="1">
    <location>
        <begin position="189"/>
        <end position="209"/>
    </location>
</feature>
<name>A0A6M4G0E9_SPHYA</name>
<accession>A0A6M4G0E9</accession>
<proteinExistence type="predicted"/>
<dbReference type="EMBL" id="CP053021">
    <property type="protein sequence ID" value="QJR00708.1"/>
    <property type="molecule type" value="Genomic_DNA"/>
</dbReference>
<sequence length="209" mass="24120">MQKKRYVYYHCSGFRQKCPEKYVREETLVEAFAQQLARLQVDDEIFSLIERAIVDAQRDEDKGRNEEIMRLKAEADRLQVRMDKLYVDHLEGRIPADMYDRLASEWRDERMQSLERLEGFREVDDALIGDGIELLDLARKAHQTFVLQSPSDKISVLKLLLSNCTWPNGELTVEFREPFAMLEKISPGAPALSAPSGGSEAECPNWLPE</sequence>
<dbReference type="Proteomes" id="UP000502611">
    <property type="component" value="Chromosome"/>
</dbReference>
<organism evidence="2 3">
    <name type="scientific">Sphingobium yanoikuyae</name>
    <name type="common">Sphingomonas yanoikuyae</name>
    <dbReference type="NCBI Taxonomy" id="13690"/>
    <lineage>
        <taxon>Bacteria</taxon>
        <taxon>Pseudomonadati</taxon>
        <taxon>Pseudomonadota</taxon>
        <taxon>Alphaproteobacteria</taxon>
        <taxon>Sphingomonadales</taxon>
        <taxon>Sphingomonadaceae</taxon>
        <taxon>Sphingobium</taxon>
    </lineage>
</organism>
<reference evidence="2 3" key="1">
    <citation type="submission" date="2020-04" db="EMBL/GenBank/DDBJ databases">
        <title>The Whole Genome Analysis of High salt-tolerant Sphingobium yanoikuyae YC-XJ2 with Aryl organophosphorus flame retardants (aryl-OPFRs)-degrading capacity and characteristics of Related phosphotriesterase.</title>
        <authorList>
            <person name="Li X."/>
        </authorList>
    </citation>
    <scope>NUCLEOTIDE SEQUENCE [LARGE SCALE GENOMIC DNA]</scope>
    <source>
        <strain evidence="2 3">YC-XJ2</strain>
    </source>
</reference>
<evidence type="ECO:0000313" key="2">
    <source>
        <dbReference type="EMBL" id="QJR00708.1"/>
    </source>
</evidence>
<evidence type="ECO:0000313" key="3">
    <source>
        <dbReference type="Proteomes" id="UP000502611"/>
    </source>
</evidence>
<evidence type="ECO:0008006" key="4">
    <source>
        <dbReference type="Google" id="ProtNLM"/>
    </source>
</evidence>
<dbReference type="AlphaFoldDB" id="A0A6M4G0E9"/>
<protein>
    <recommendedName>
        <fullName evidence="4">Recombinase zinc beta ribbon domain-containing protein</fullName>
    </recommendedName>
</protein>
<gene>
    <name evidence="2" type="ORF">HH800_06480</name>
</gene>